<evidence type="ECO:0000313" key="12">
    <source>
        <dbReference type="Proteomes" id="UP000026682"/>
    </source>
</evidence>
<dbReference type="Gene3D" id="2.60.40.10">
    <property type="entry name" value="Immunoglobulins"/>
    <property type="match status" value="2"/>
</dbReference>
<dbReference type="GeneID" id="93119765"/>
<evidence type="ECO:0000259" key="9">
    <source>
        <dbReference type="Pfam" id="PF00345"/>
    </source>
</evidence>
<comment type="similarity">
    <text evidence="2 8">Belongs to the periplasmic pilus chaperone family.</text>
</comment>
<gene>
    <name evidence="11" type="ORF">L497_1410</name>
</gene>
<dbReference type="InterPro" id="IPR050643">
    <property type="entry name" value="Periplasmic_pilus_chap"/>
</dbReference>
<evidence type="ECO:0000256" key="7">
    <source>
        <dbReference type="ARBA" id="ARBA00023319"/>
    </source>
</evidence>
<keyword evidence="6 8" id="KW-0143">Chaperone</keyword>
<evidence type="ECO:0000256" key="5">
    <source>
        <dbReference type="ARBA" id="ARBA00022764"/>
    </source>
</evidence>
<evidence type="ECO:0000256" key="1">
    <source>
        <dbReference type="ARBA" id="ARBA00004418"/>
    </source>
</evidence>
<dbReference type="Proteomes" id="UP000026682">
    <property type="component" value="Unassembled WGS sequence"/>
</dbReference>
<comment type="subcellular location">
    <subcellularLocation>
        <location evidence="1 8">Periplasm</location>
    </subcellularLocation>
</comment>
<dbReference type="AlphaFoldDB" id="A0A158M3R9"/>
<reference evidence="11 12" key="1">
    <citation type="submission" date="2014-03" db="EMBL/GenBank/DDBJ databases">
        <title>Genome sequence of Bordetella holmseii.</title>
        <authorList>
            <person name="Harvill E."/>
            <person name="Goodfield L.L."/>
            <person name="Ivanov Y."/>
            <person name="Meyer J.A."/>
            <person name="Newth C."/>
            <person name="Cassiday P."/>
            <person name="Tondella M.L."/>
            <person name="Liao P."/>
            <person name="Zimmerman J."/>
            <person name="Meert K."/>
            <person name="Wessel D."/>
            <person name="Berger J."/>
            <person name="Dean J.M."/>
            <person name="Holubkov R."/>
            <person name="Burr J."/>
            <person name="Liu T."/>
            <person name="Brinkac L.M."/>
            <person name="Sanka R."/>
            <person name="Kim M."/>
            <person name="Losada L."/>
        </authorList>
    </citation>
    <scope>NUCLEOTIDE SEQUENCE [LARGE SCALE GENOMIC DNA]</scope>
    <source>
        <strain evidence="11 12">CDC-H585-BH</strain>
    </source>
</reference>
<feature type="domain" description="Pili assembly chaperone N-terminal" evidence="9">
    <location>
        <begin position="48"/>
        <end position="173"/>
    </location>
</feature>
<keyword evidence="7" id="KW-0393">Immunoglobulin domain</keyword>
<name>A0A158M3R9_9BORD</name>
<sequence>MSIFKRRPQGALGEVVRATRARIWQARARGLCAAVLSIGWVASVQASLVIEGTRVVYKAGAPEVVVKMSNEGTVASLMQAWIDDGRADATPDQMNVPFFLTPPLARVEPGKGQALRIFHTDGGQALPQDRESLFWLNVLDVPPKADGVEDSGGILQISVRTRLKMFFRPKGLKGSADNAASDLTFRIAPGGKLLISNPTPYYINLREASYGPQEHPTQRYPSMMIAPFASATLDLGAARPASIRYASISDLGAIFFFEKEVGKQ</sequence>
<dbReference type="GO" id="GO:0030288">
    <property type="term" value="C:outer membrane-bounded periplasmic space"/>
    <property type="evidence" value="ECO:0007669"/>
    <property type="project" value="InterPro"/>
</dbReference>
<feature type="domain" description="Pili assembly chaperone C-terminal" evidence="10">
    <location>
        <begin position="195"/>
        <end position="254"/>
    </location>
</feature>
<dbReference type="PANTHER" id="PTHR30251">
    <property type="entry name" value="PILUS ASSEMBLY CHAPERONE"/>
    <property type="match status" value="1"/>
</dbReference>
<dbReference type="PATRIC" id="fig|1331206.3.peg.2414"/>
<evidence type="ECO:0000256" key="3">
    <source>
        <dbReference type="ARBA" id="ARBA00022558"/>
    </source>
</evidence>
<evidence type="ECO:0000313" key="11">
    <source>
        <dbReference type="EMBL" id="KAK89840.1"/>
    </source>
</evidence>
<proteinExistence type="inferred from homology"/>
<accession>A0A158M3R9</accession>
<evidence type="ECO:0000256" key="4">
    <source>
        <dbReference type="ARBA" id="ARBA00022729"/>
    </source>
</evidence>
<evidence type="ECO:0000256" key="8">
    <source>
        <dbReference type="RuleBase" id="RU003918"/>
    </source>
</evidence>
<dbReference type="Pfam" id="PF02753">
    <property type="entry name" value="PapD_C"/>
    <property type="match status" value="1"/>
</dbReference>
<dbReference type="EMBL" id="JFZZ01000087">
    <property type="protein sequence ID" value="KAK89840.1"/>
    <property type="molecule type" value="Genomic_DNA"/>
</dbReference>
<dbReference type="InterPro" id="IPR036316">
    <property type="entry name" value="Pili_assmbl_chap_C_dom_sf"/>
</dbReference>
<dbReference type="InterPro" id="IPR001829">
    <property type="entry name" value="Pili_assmbl_chaperone_bac"/>
</dbReference>
<dbReference type="GO" id="GO:0071555">
    <property type="term" value="P:cell wall organization"/>
    <property type="evidence" value="ECO:0007669"/>
    <property type="project" value="InterPro"/>
</dbReference>
<dbReference type="InterPro" id="IPR016148">
    <property type="entry name" value="Pili_assmbl_chaperone_C"/>
</dbReference>
<dbReference type="PANTHER" id="PTHR30251:SF2">
    <property type="entry name" value="FIMBRIAL CHAPERONE YADV-RELATED"/>
    <property type="match status" value="1"/>
</dbReference>
<evidence type="ECO:0000256" key="2">
    <source>
        <dbReference type="ARBA" id="ARBA00007399"/>
    </source>
</evidence>
<organism evidence="11 12">
    <name type="scientific">Bordetella holmesii CDC-H585-BH</name>
    <dbReference type="NCBI Taxonomy" id="1331206"/>
    <lineage>
        <taxon>Bacteria</taxon>
        <taxon>Pseudomonadati</taxon>
        <taxon>Pseudomonadota</taxon>
        <taxon>Betaproteobacteria</taxon>
        <taxon>Burkholderiales</taxon>
        <taxon>Alcaligenaceae</taxon>
        <taxon>Bordetella</taxon>
    </lineage>
</organism>
<evidence type="ECO:0000256" key="6">
    <source>
        <dbReference type="ARBA" id="ARBA00023186"/>
    </source>
</evidence>
<dbReference type="SUPFAM" id="SSF49584">
    <property type="entry name" value="Periplasmic chaperone C-domain"/>
    <property type="match status" value="1"/>
</dbReference>
<keyword evidence="3" id="KW-1029">Fimbrium biogenesis</keyword>
<dbReference type="InterPro" id="IPR013783">
    <property type="entry name" value="Ig-like_fold"/>
</dbReference>
<dbReference type="PRINTS" id="PR00969">
    <property type="entry name" value="CHAPERONPILI"/>
</dbReference>
<dbReference type="PROSITE" id="PS00635">
    <property type="entry name" value="PILI_CHAPERONE"/>
    <property type="match status" value="1"/>
</dbReference>
<dbReference type="InterPro" id="IPR008962">
    <property type="entry name" value="PapD-like_sf"/>
</dbReference>
<comment type="caution">
    <text evidence="11">The sequence shown here is derived from an EMBL/GenBank/DDBJ whole genome shotgun (WGS) entry which is preliminary data.</text>
</comment>
<dbReference type="SUPFAM" id="SSF49354">
    <property type="entry name" value="PapD-like"/>
    <property type="match status" value="1"/>
</dbReference>
<dbReference type="RefSeq" id="WP_005019537.1">
    <property type="nucleotide sequence ID" value="NZ_JFZZ01000087.1"/>
</dbReference>
<keyword evidence="5" id="KW-0574">Periplasm</keyword>
<dbReference type="InterPro" id="IPR016147">
    <property type="entry name" value="Pili_assmbl_chaperone_N"/>
</dbReference>
<dbReference type="STRING" id="35814.BBB42_10370"/>
<protein>
    <submittedName>
        <fullName evidence="11">Gram-negative pili assembly chaperone protein</fullName>
    </submittedName>
</protein>
<dbReference type="Pfam" id="PF00345">
    <property type="entry name" value="PapD_N"/>
    <property type="match status" value="1"/>
</dbReference>
<keyword evidence="4" id="KW-0732">Signal</keyword>
<dbReference type="InterPro" id="IPR018046">
    <property type="entry name" value="Pili_assmbl_chaperone_CS"/>
</dbReference>
<evidence type="ECO:0000259" key="10">
    <source>
        <dbReference type="Pfam" id="PF02753"/>
    </source>
</evidence>